<dbReference type="AlphaFoldDB" id="A0A9X0YRU4"/>
<evidence type="ECO:0000256" key="4">
    <source>
        <dbReference type="PIRNR" id="PIRNR006707"/>
    </source>
</evidence>
<sequence length="190" mass="22496">MKENNDKYAIDKIEQAKEEVIGAISETMDLYGVTPSAGTLYATMYFQNEMNLDEMRTELGMSKPSMSTSVRKLQDNGMVKKTFHRGSRKHTYIAEKDFFSSFMSFYCRMWEREVKMNMEAIKIAEKDLKEIVDDQEVSQEIREKAEEHYKLLDKSKVYYRWLERLTVSIQNEEIFEFLPKESNEKNTKRG</sequence>
<dbReference type="PIRSF" id="PIRSF006707">
    <property type="entry name" value="MJ1563"/>
    <property type="match status" value="1"/>
</dbReference>
<evidence type="ECO:0000313" key="6">
    <source>
        <dbReference type="Proteomes" id="UP001138793"/>
    </source>
</evidence>
<evidence type="ECO:0000313" key="5">
    <source>
        <dbReference type="EMBL" id="MBP2076079.1"/>
    </source>
</evidence>
<keyword evidence="1 4" id="KW-0805">Transcription regulation</keyword>
<dbReference type="EMBL" id="JAGGMB010000001">
    <property type="protein sequence ID" value="MBP2076079.1"/>
    <property type="molecule type" value="Genomic_DNA"/>
</dbReference>
<keyword evidence="2 4" id="KW-0238">DNA-binding</keyword>
<comment type="caution">
    <text evidence="5">The sequence shown here is derived from an EMBL/GenBank/DDBJ whole genome shotgun (WGS) entry which is preliminary data.</text>
</comment>
<reference evidence="5" key="1">
    <citation type="submission" date="2021-03" db="EMBL/GenBank/DDBJ databases">
        <title>Genomic Encyclopedia of Type Strains, Phase IV (KMG-IV): sequencing the most valuable type-strain genomes for metagenomic binning, comparative biology and taxonomic classification.</title>
        <authorList>
            <person name="Goeker M."/>
        </authorList>
    </citation>
    <scope>NUCLEOTIDE SEQUENCE</scope>
    <source>
        <strain evidence="5">DSM 107338</strain>
    </source>
</reference>
<dbReference type="RefSeq" id="WP_149475018.1">
    <property type="nucleotide sequence ID" value="NZ_JAGGMB010000001.1"/>
</dbReference>
<dbReference type="InterPro" id="IPR036388">
    <property type="entry name" value="WH-like_DNA-bd_sf"/>
</dbReference>
<comment type="similarity">
    <text evidence="4">Belongs to the GbsR family.</text>
</comment>
<dbReference type="InterPro" id="IPR036390">
    <property type="entry name" value="WH_DNA-bd_sf"/>
</dbReference>
<dbReference type="PANTHER" id="PTHR38465:SF1">
    <property type="entry name" value="HTH-TYPE TRANSCRIPTIONAL REGULATOR MJ1563-RELATED"/>
    <property type="match status" value="1"/>
</dbReference>
<evidence type="ECO:0000256" key="3">
    <source>
        <dbReference type="ARBA" id="ARBA00023163"/>
    </source>
</evidence>
<proteinExistence type="inferred from homology"/>
<dbReference type="InterPro" id="IPR052362">
    <property type="entry name" value="HTH-GbsR_regulator"/>
</dbReference>
<dbReference type="InterPro" id="IPR026282">
    <property type="entry name" value="MJ1563"/>
</dbReference>
<dbReference type="SUPFAM" id="SSF46785">
    <property type="entry name" value="Winged helix' DNA-binding domain"/>
    <property type="match status" value="1"/>
</dbReference>
<evidence type="ECO:0000256" key="2">
    <source>
        <dbReference type="ARBA" id="ARBA00023125"/>
    </source>
</evidence>
<keyword evidence="6" id="KW-1185">Reference proteome</keyword>
<dbReference type="PANTHER" id="PTHR38465">
    <property type="entry name" value="HTH-TYPE TRANSCRIPTIONAL REGULATOR MJ1563-RELATED"/>
    <property type="match status" value="1"/>
</dbReference>
<dbReference type="Gene3D" id="1.10.10.10">
    <property type="entry name" value="Winged helix-like DNA-binding domain superfamily/Winged helix DNA-binding domain"/>
    <property type="match status" value="1"/>
</dbReference>
<dbReference type="Proteomes" id="UP001138793">
    <property type="component" value="Unassembled WGS sequence"/>
</dbReference>
<dbReference type="NCBIfam" id="NF047500">
    <property type="entry name" value="choline_R_CudC"/>
    <property type="match status" value="1"/>
</dbReference>
<name>A0A9X0YRU4_9BACI</name>
<gene>
    <name evidence="5" type="ORF">J2Z64_000290</name>
</gene>
<accession>A0A9X0YRU4</accession>
<keyword evidence="3 4" id="KW-0804">Transcription</keyword>
<dbReference type="GO" id="GO:0003677">
    <property type="term" value="F:DNA binding"/>
    <property type="evidence" value="ECO:0007669"/>
    <property type="project" value="UniProtKB-UniRule"/>
</dbReference>
<dbReference type="OrthoDB" id="9800374at2"/>
<evidence type="ECO:0000256" key="1">
    <source>
        <dbReference type="ARBA" id="ARBA00023015"/>
    </source>
</evidence>
<organism evidence="5 6">
    <name type="scientific">Oceanobacillus polygoni</name>
    <dbReference type="NCBI Taxonomy" id="1235259"/>
    <lineage>
        <taxon>Bacteria</taxon>
        <taxon>Bacillati</taxon>
        <taxon>Bacillota</taxon>
        <taxon>Bacilli</taxon>
        <taxon>Bacillales</taxon>
        <taxon>Bacillaceae</taxon>
        <taxon>Oceanobacillus</taxon>
    </lineage>
</organism>
<protein>
    <recommendedName>
        <fullName evidence="4">HTH-type transcriptional regulator</fullName>
    </recommendedName>
</protein>